<proteinExistence type="predicted"/>
<sequence length="68" mass="7800">MSAQIVSFDVEKASRYIERVFKGYLMDPADTDFQKGYLAALLDLYTEGLGKGLDDDRITILQRQTRHD</sequence>
<keyword evidence="2" id="KW-1185">Reference proteome</keyword>
<evidence type="ECO:0000313" key="1">
    <source>
        <dbReference type="EMBL" id="MXO72899.1"/>
    </source>
</evidence>
<protein>
    <submittedName>
        <fullName evidence="1">Uncharacterized protein</fullName>
    </submittedName>
</protein>
<accession>A0A844YZB5</accession>
<name>A0A844YZB5_9SPHN</name>
<dbReference type="AlphaFoldDB" id="A0A844YZB5"/>
<evidence type="ECO:0000313" key="2">
    <source>
        <dbReference type="Proteomes" id="UP000466966"/>
    </source>
</evidence>
<dbReference type="OrthoDB" id="3182597at2"/>
<comment type="caution">
    <text evidence="1">The sequence shown here is derived from an EMBL/GenBank/DDBJ whole genome shotgun (WGS) entry which is preliminary data.</text>
</comment>
<dbReference type="RefSeq" id="WP_160772830.1">
    <property type="nucleotide sequence ID" value="NZ_WTYV01000006.1"/>
</dbReference>
<organism evidence="1 2">
    <name type="scientific">Alteraurantiacibacter buctensis</name>
    <dbReference type="NCBI Taxonomy" id="1503981"/>
    <lineage>
        <taxon>Bacteria</taxon>
        <taxon>Pseudomonadati</taxon>
        <taxon>Pseudomonadota</taxon>
        <taxon>Alphaproteobacteria</taxon>
        <taxon>Sphingomonadales</taxon>
        <taxon>Erythrobacteraceae</taxon>
        <taxon>Alteraurantiacibacter</taxon>
    </lineage>
</organism>
<dbReference type="Proteomes" id="UP000466966">
    <property type="component" value="Unassembled WGS sequence"/>
</dbReference>
<gene>
    <name evidence="1" type="ORF">GRI99_14800</name>
</gene>
<reference evidence="1 2" key="1">
    <citation type="submission" date="2019-12" db="EMBL/GenBank/DDBJ databases">
        <title>Genomic-based taxomic classification of the family Erythrobacteraceae.</title>
        <authorList>
            <person name="Xu L."/>
        </authorList>
    </citation>
    <scope>NUCLEOTIDE SEQUENCE [LARGE SCALE GENOMIC DNA]</scope>
    <source>
        <strain evidence="1 2">M0322</strain>
    </source>
</reference>
<dbReference type="EMBL" id="WTYV01000006">
    <property type="protein sequence ID" value="MXO72899.1"/>
    <property type="molecule type" value="Genomic_DNA"/>
</dbReference>